<dbReference type="InterPro" id="IPR036388">
    <property type="entry name" value="WH-like_DNA-bd_sf"/>
</dbReference>
<dbReference type="RefSeq" id="WP_380815923.1">
    <property type="nucleotide sequence ID" value="NZ_JANQBK010000014.1"/>
</dbReference>
<comment type="caution">
    <text evidence="5">The sequence shown here is derived from an EMBL/GenBank/DDBJ whole genome shotgun (WGS) entry which is preliminary data.</text>
</comment>
<evidence type="ECO:0000313" key="6">
    <source>
        <dbReference type="Proteomes" id="UP001595713"/>
    </source>
</evidence>
<dbReference type="PROSITE" id="PS00622">
    <property type="entry name" value="HTH_LUXR_1"/>
    <property type="match status" value="1"/>
</dbReference>
<dbReference type="Pfam" id="PF00196">
    <property type="entry name" value="GerE"/>
    <property type="match status" value="1"/>
</dbReference>
<evidence type="ECO:0000256" key="1">
    <source>
        <dbReference type="ARBA" id="ARBA00023015"/>
    </source>
</evidence>
<dbReference type="InterPro" id="IPR000792">
    <property type="entry name" value="Tscrpt_reg_LuxR_C"/>
</dbReference>
<organism evidence="5 6">
    <name type="scientific">Sphingomonas hylomeconis</name>
    <dbReference type="NCBI Taxonomy" id="1395958"/>
    <lineage>
        <taxon>Bacteria</taxon>
        <taxon>Pseudomonadati</taxon>
        <taxon>Pseudomonadota</taxon>
        <taxon>Alphaproteobacteria</taxon>
        <taxon>Sphingomonadales</taxon>
        <taxon>Sphingomonadaceae</taxon>
        <taxon>Sphingomonas</taxon>
    </lineage>
</organism>
<dbReference type="EMBL" id="JBHRXP010000001">
    <property type="protein sequence ID" value="MFC3579284.1"/>
    <property type="molecule type" value="Genomic_DNA"/>
</dbReference>
<evidence type="ECO:0000313" key="5">
    <source>
        <dbReference type="EMBL" id="MFC3579284.1"/>
    </source>
</evidence>
<dbReference type="SUPFAM" id="SSF46894">
    <property type="entry name" value="C-terminal effector domain of the bipartite response regulators"/>
    <property type="match status" value="1"/>
</dbReference>
<keyword evidence="6" id="KW-1185">Reference proteome</keyword>
<sequence length="125" mass="13746">MRVLPDEFPPMAWPSVMPRGPASSNTASRTTKIAPICDRHTKPVLTAEQCRSALDRLTPRQRDVLAAMVAGNSNKQIAHLLSLSPRTVEVYRASMMSRLHVRTLAQTLYIAFMAGLTPCDPMSLG</sequence>
<dbReference type="PRINTS" id="PR00038">
    <property type="entry name" value="HTHLUXR"/>
</dbReference>
<gene>
    <name evidence="5" type="ORF">ACFONA_03840</name>
</gene>
<dbReference type="InterPro" id="IPR016032">
    <property type="entry name" value="Sig_transdc_resp-reg_C-effctor"/>
</dbReference>
<dbReference type="Gene3D" id="1.10.10.10">
    <property type="entry name" value="Winged helix-like DNA-binding domain superfamily/Winged helix DNA-binding domain"/>
    <property type="match status" value="1"/>
</dbReference>
<keyword evidence="2" id="KW-0238">DNA-binding</keyword>
<evidence type="ECO:0000259" key="4">
    <source>
        <dbReference type="PROSITE" id="PS50043"/>
    </source>
</evidence>
<dbReference type="CDD" id="cd06170">
    <property type="entry name" value="LuxR_C_like"/>
    <property type="match status" value="1"/>
</dbReference>
<evidence type="ECO:0000256" key="3">
    <source>
        <dbReference type="ARBA" id="ARBA00023163"/>
    </source>
</evidence>
<protein>
    <submittedName>
        <fullName evidence="5">Response regulator transcription factor</fullName>
    </submittedName>
</protein>
<name>A0ABV7SQM9_9SPHN</name>
<keyword evidence="1" id="KW-0805">Transcription regulation</keyword>
<keyword evidence="3" id="KW-0804">Transcription</keyword>
<dbReference type="SMART" id="SM00421">
    <property type="entry name" value="HTH_LUXR"/>
    <property type="match status" value="1"/>
</dbReference>
<reference evidence="6" key="1">
    <citation type="journal article" date="2019" name="Int. J. Syst. Evol. Microbiol.">
        <title>The Global Catalogue of Microorganisms (GCM) 10K type strain sequencing project: providing services to taxonomists for standard genome sequencing and annotation.</title>
        <authorList>
            <consortium name="The Broad Institute Genomics Platform"/>
            <consortium name="The Broad Institute Genome Sequencing Center for Infectious Disease"/>
            <person name="Wu L."/>
            <person name="Ma J."/>
        </authorList>
    </citation>
    <scope>NUCLEOTIDE SEQUENCE [LARGE SCALE GENOMIC DNA]</scope>
    <source>
        <strain evidence="6">KCTC 42739</strain>
    </source>
</reference>
<feature type="domain" description="HTH luxR-type" evidence="4">
    <location>
        <begin position="50"/>
        <end position="115"/>
    </location>
</feature>
<dbReference type="Proteomes" id="UP001595713">
    <property type="component" value="Unassembled WGS sequence"/>
</dbReference>
<dbReference type="PROSITE" id="PS50043">
    <property type="entry name" value="HTH_LUXR_2"/>
    <property type="match status" value="1"/>
</dbReference>
<accession>A0ABV7SQM9</accession>
<dbReference type="PANTHER" id="PTHR44688">
    <property type="entry name" value="DNA-BINDING TRANSCRIPTIONAL ACTIVATOR DEVR_DOSR"/>
    <property type="match status" value="1"/>
</dbReference>
<evidence type="ECO:0000256" key="2">
    <source>
        <dbReference type="ARBA" id="ARBA00023125"/>
    </source>
</evidence>
<proteinExistence type="predicted"/>
<dbReference type="PANTHER" id="PTHR44688:SF16">
    <property type="entry name" value="DNA-BINDING TRANSCRIPTIONAL ACTIVATOR DEVR_DOSR"/>
    <property type="match status" value="1"/>
</dbReference>